<keyword evidence="13" id="KW-1185">Reference proteome</keyword>
<comment type="function">
    <text evidence="9">Catalyzes the phosphorylation of the position 2 hydroxy group of 4-diphosphocytidyl-2C-methyl-D-erythritol.</text>
</comment>
<dbReference type="NCBIfam" id="TIGR00154">
    <property type="entry name" value="ispE"/>
    <property type="match status" value="1"/>
</dbReference>
<dbReference type="Pfam" id="PF00288">
    <property type="entry name" value="GHMP_kinases_N"/>
    <property type="match status" value="1"/>
</dbReference>
<keyword evidence="7 9" id="KW-0067">ATP-binding</keyword>
<reference evidence="12 13" key="1">
    <citation type="submission" date="2018-11" db="EMBL/GenBank/DDBJ databases">
        <title>Rufibacter latericius sp. nov., isolated from water in Baiyang Lake.</title>
        <authorList>
            <person name="Yang Y."/>
        </authorList>
    </citation>
    <scope>NUCLEOTIDE SEQUENCE [LARGE SCALE GENOMIC DNA]</scope>
    <source>
        <strain evidence="12 13">R-22-1c-1</strain>
    </source>
</reference>
<sequence length="271" mass="29872">MIQFPNAKINLGLQLVEKRPDGFHNLVSCFYPIGWTDALEILPASNGEASFTLSGLPVPGDPTANLCWKAYELLRKDFNLPAIKMHLHKVIPMGAGLGGGSADAAFTLKILNQQFKLNLTEAALENYARQLGSDCAFFIRNQPVLTIEKGDVFEPIPLDLTGWHLLLVYPNLAINTAEAYAGVSPRFPEKDLKTLLSQDIASWKEEVVNDFEVSLFPKYQVLADLKTQLYEMGAEYASMSGSGSTMYGLFQTPPAGPLPFPKEYSVWQGVL</sequence>
<dbReference type="SUPFAM" id="SSF54211">
    <property type="entry name" value="Ribosomal protein S5 domain 2-like"/>
    <property type="match status" value="1"/>
</dbReference>
<dbReference type="InterPro" id="IPR014721">
    <property type="entry name" value="Ribsml_uS5_D2-typ_fold_subgr"/>
</dbReference>
<name>A0A3M9N171_9BACT</name>
<dbReference type="InterPro" id="IPR004424">
    <property type="entry name" value="IspE"/>
</dbReference>
<evidence type="ECO:0000256" key="4">
    <source>
        <dbReference type="ARBA" id="ARBA00022679"/>
    </source>
</evidence>
<dbReference type="Pfam" id="PF08544">
    <property type="entry name" value="GHMP_kinases_C"/>
    <property type="match status" value="1"/>
</dbReference>
<comment type="catalytic activity">
    <reaction evidence="9">
        <text>4-CDP-2-C-methyl-D-erythritol + ATP = 4-CDP-2-C-methyl-D-erythritol 2-phosphate + ADP + H(+)</text>
        <dbReference type="Rhea" id="RHEA:18437"/>
        <dbReference type="ChEBI" id="CHEBI:15378"/>
        <dbReference type="ChEBI" id="CHEBI:30616"/>
        <dbReference type="ChEBI" id="CHEBI:57823"/>
        <dbReference type="ChEBI" id="CHEBI:57919"/>
        <dbReference type="ChEBI" id="CHEBI:456216"/>
        <dbReference type="EC" id="2.7.1.148"/>
    </reaction>
</comment>
<dbReference type="OrthoDB" id="9809438at2"/>
<organism evidence="12 13">
    <name type="scientific">Rufibacter latericius</name>
    <dbReference type="NCBI Taxonomy" id="2487040"/>
    <lineage>
        <taxon>Bacteria</taxon>
        <taxon>Pseudomonadati</taxon>
        <taxon>Bacteroidota</taxon>
        <taxon>Cytophagia</taxon>
        <taxon>Cytophagales</taxon>
        <taxon>Hymenobacteraceae</taxon>
        <taxon>Rufibacter</taxon>
    </lineage>
</organism>
<dbReference type="EC" id="2.7.1.148" evidence="2 9"/>
<evidence type="ECO:0000256" key="5">
    <source>
        <dbReference type="ARBA" id="ARBA00022741"/>
    </source>
</evidence>
<comment type="caution">
    <text evidence="12">The sequence shown here is derived from an EMBL/GenBank/DDBJ whole genome shotgun (WGS) entry which is preliminary data.</text>
</comment>
<evidence type="ECO:0000256" key="6">
    <source>
        <dbReference type="ARBA" id="ARBA00022777"/>
    </source>
</evidence>
<dbReference type="InterPro" id="IPR036554">
    <property type="entry name" value="GHMP_kinase_C_sf"/>
</dbReference>
<evidence type="ECO:0000256" key="7">
    <source>
        <dbReference type="ARBA" id="ARBA00022840"/>
    </source>
</evidence>
<evidence type="ECO:0000256" key="1">
    <source>
        <dbReference type="ARBA" id="ARBA00009684"/>
    </source>
</evidence>
<accession>A0A3M9N171</accession>
<dbReference type="EMBL" id="RJJD01000001">
    <property type="protein sequence ID" value="RNI31466.1"/>
    <property type="molecule type" value="Genomic_DNA"/>
</dbReference>
<dbReference type="PIRSF" id="PIRSF010376">
    <property type="entry name" value="IspE"/>
    <property type="match status" value="1"/>
</dbReference>
<dbReference type="Gene3D" id="3.30.230.10">
    <property type="match status" value="1"/>
</dbReference>
<dbReference type="GO" id="GO:0019288">
    <property type="term" value="P:isopentenyl diphosphate biosynthetic process, methylerythritol 4-phosphate pathway"/>
    <property type="evidence" value="ECO:0007669"/>
    <property type="project" value="UniProtKB-UniRule"/>
</dbReference>
<dbReference type="InterPro" id="IPR006204">
    <property type="entry name" value="GHMP_kinase_N_dom"/>
</dbReference>
<dbReference type="PANTHER" id="PTHR43527:SF2">
    <property type="entry name" value="4-DIPHOSPHOCYTIDYL-2-C-METHYL-D-ERYTHRITOL KINASE, CHLOROPLASTIC"/>
    <property type="match status" value="1"/>
</dbReference>
<keyword evidence="5 9" id="KW-0547">Nucleotide-binding</keyword>
<dbReference type="Gene3D" id="3.30.70.890">
    <property type="entry name" value="GHMP kinase, C-terminal domain"/>
    <property type="match status" value="1"/>
</dbReference>
<feature type="active site" evidence="9">
    <location>
        <position position="134"/>
    </location>
</feature>
<comment type="similarity">
    <text evidence="1 9">Belongs to the GHMP kinase family. IspE subfamily.</text>
</comment>
<evidence type="ECO:0000256" key="9">
    <source>
        <dbReference type="HAMAP-Rule" id="MF_00061"/>
    </source>
</evidence>
<feature type="domain" description="GHMP kinase N-terminal" evidence="10">
    <location>
        <begin position="65"/>
        <end position="139"/>
    </location>
</feature>
<comment type="pathway">
    <text evidence="9">Isoprenoid biosynthesis; isopentenyl diphosphate biosynthesis via DXP pathway; isopentenyl diphosphate from 1-deoxy-D-xylulose 5-phosphate: step 3/6.</text>
</comment>
<gene>
    <name evidence="9" type="primary">ispE</name>
    <name evidence="12" type="ORF">EFB08_02800</name>
</gene>
<evidence type="ECO:0000313" key="13">
    <source>
        <dbReference type="Proteomes" id="UP000272117"/>
    </source>
</evidence>
<protein>
    <recommendedName>
        <fullName evidence="3 9">4-diphosphocytidyl-2-C-methyl-D-erythritol kinase</fullName>
        <shortName evidence="9">CMK</shortName>
        <ecNumber evidence="2 9">2.7.1.148</ecNumber>
    </recommendedName>
    <alternativeName>
        <fullName evidence="8 9">4-(cytidine-5'-diphospho)-2-C-methyl-D-erythritol kinase</fullName>
    </alternativeName>
</protein>
<dbReference type="InterPro" id="IPR020568">
    <property type="entry name" value="Ribosomal_Su5_D2-typ_SF"/>
</dbReference>
<dbReference type="GO" id="GO:0005524">
    <property type="term" value="F:ATP binding"/>
    <property type="evidence" value="ECO:0007669"/>
    <property type="project" value="UniProtKB-UniRule"/>
</dbReference>
<dbReference type="SUPFAM" id="SSF55060">
    <property type="entry name" value="GHMP Kinase, C-terminal domain"/>
    <property type="match status" value="1"/>
</dbReference>
<dbReference type="Proteomes" id="UP000272117">
    <property type="component" value="Unassembled WGS sequence"/>
</dbReference>
<evidence type="ECO:0000256" key="3">
    <source>
        <dbReference type="ARBA" id="ARBA00017473"/>
    </source>
</evidence>
<feature type="active site" evidence="9">
    <location>
        <position position="8"/>
    </location>
</feature>
<feature type="binding site" evidence="9">
    <location>
        <begin position="92"/>
        <end position="102"/>
    </location>
    <ligand>
        <name>ATP</name>
        <dbReference type="ChEBI" id="CHEBI:30616"/>
    </ligand>
</feature>
<dbReference type="GO" id="GO:0016114">
    <property type="term" value="P:terpenoid biosynthetic process"/>
    <property type="evidence" value="ECO:0007669"/>
    <property type="project" value="UniProtKB-UniRule"/>
</dbReference>
<keyword evidence="6 9" id="KW-0418">Kinase</keyword>
<keyword evidence="4 9" id="KW-0808">Transferase</keyword>
<evidence type="ECO:0000256" key="2">
    <source>
        <dbReference type="ARBA" id="ARBA00012052"/>
    </source>
</evidence>
<dbReference type="HAMAP" id="MF_00061">
    <property type="entry name" value="IspE"/>
    <property type="match status" value="1"/>
</dbReference>
<dbReference type="UniPathway" id="UPA00056">
    <property type="reaction ID" value="UER00094"/>
</dbReference>
<dbReference type="RefSeq" id="WP_123125367.1">
    <property type="nucleotide sequence ID" value="NZ_RJJD01000001.1"/>
</dbReference>
<dbReference type="InterPro" id="IPR013750">
    <property type="entry name" value="GHMP_kinase_C_dom"/>
</dbReference>
<proteinExistence type="inferred from homology"/>
<dbReference type="PANTHER" id="PTHR43527">
    <property type="entry name" value="4-DIPHOSPHOCYTIDYL-2-C-METHYL-D-ERYTHRITOL KINASE, CHLOROPLASTIC"/>
    <property type="match status" value="1"/>
</dbReference>
<keyword evidence="9" id="KW-0414">Isoprene biosynthesis</keyword>
<evidence type="ECO:0000259" key="11">
    <source>
        <dbReference type="Pfam" id="PF08544"/>
    </source>
</evidence>
<feature type="domain" description="GHMP kinase C-terminal" evidence="11">
    <location>
        <begin position="194"/>
        <end position="253"/>
    </location>
</feature>
<dbReference type="AlphaFoldDB" id="A0A3M9N171"/>
<evidence type="ECO:0000313" key="12">
    <source>
        <dbReference type="EMBL" id="RNI31466.1"/>
    </source>
</evidence>
<evidence type="ECO:0000256" key="8">
    <source>
        <dbReference type="ARBA" id="ARBA00032554"/>
    </source>
</evidence>
<dbReference type="GO" id="GO:0050515">
    <property type="term" value="F:4-(cytidine 5'-diphospho)-2-C-methyl-D-erythritol kinase activity"/>
    <property type="evidence" value="ECO:0007669"/>
    <property type="project" value="UniProtKB-UniRule"/>
</dbReference>
<evidence type="ECO:0000259" key="10">
    <source>
        <dbReference type="Pfam" id="PF00288"/>
    </source>
</evidence>